<dbReference type="Proteomes" id="UP001521209">
    <property type="component" value="Unassembled WGS sequence"/>
</dbReference>
<protein>
    <submittedName>
        <fullName evidence="4">PAS domain S-box protein</fullName>
    </submittedName>
</protein>
<feature type="domain" description="PAS" evidence="3">
    <location>
        <begin position="140"/>
        <end position="191"/>
    </location>
</feature>
<dbReference type="PROSITE" id="PS50112">
    <property type="entry name" value="PAS"/>
    <property type="match status" value="1"/>
</dbReference>
<dbReference type="CDD" id="cd06170">
    <property type="entry name" value="LuxR_C_like"/>
    <property type="match status" value="1"/>
</dbReference>
<accession>A0ABS9DW26</accession>
<dbReference type="InterPro" id="IPR000014">
    <property type="entry name" value="PAS"/>
</dbReference>
<organism evidence="4 5">
    <name type="scientific">Acidiphilium iwatense</name>
    <dbReference type="NCBI Taxonomy" id="768198"/>
    <lineage>
        <taxon>Bacteria</taxon>
        <taxon>Pseudomonadati</taxon>
        <taxon>Pseudomonadota</taxon>
        <taxon>Alphaproteobacteria</taxon>
        <taxon>Acetobacterales</taxon>
        <taxon>Acidocellaceae</taxon>
        <taxon>Acidiphilium</taxon>
    </lineage>
</organism>
<dbReference type="Pfam" id="PF13426">
    <property type="entry name" value="PAS_9"/>
    <property type="match status" value="2"/>
</dbReference>
<dbReference type="PANTHER" id="PTHR43214:SF38">
    <property type="entry name" value="NITRATE_NITRITE RESPONSE REGULATOR PROTEIN NARL"/>
    <property type="match status" value="1"/>
</dbReference>
<dbReference type="SUPFAM" id="SSF46894">
    <property type="entry name" value="C-terminal effector domain of the bipartite response regulators"/>
    <property type="match status" value="1"/>
</dbReference>
<dbReference type="CDD" id="cd00130">
    <property type="entry name" value="PAS"/>
    <property type="match status" value="2"/>
</dbReference>
<evidence type="ECO:0000256" key="1">
    <source>
        <dbReference type="ARBA" id="ARBA00023125"/>
    </source>
</evidence>
<dbReference type="SUPFAM" id="SSF55785">
    <property type="entry name" value="PYP-like sensor domain (PAS domain)"/>
    <property type="match status" value="3"/>
</dbReference>
<dbReference type="InterPro" id="IPR039420">
    <property type="entry name" value="WalR-like"/>
</dbReference>
<evidence type="ECO:0000313" key="4">
    <source>
        <dbReference type="EMBL" id="MCF3946939.1"/>
    </source>
</evidence>
<dbReference type="InterPro" id="IPR035965">
    <property type="entry name" value="PAS-like_dom_sf"/>
</dbReference>
<dbReference type="Gene3D" id="1.10.10.10">
    <property type="entry name" value="Winged helix-like DNA-binding domain superfamily/Winged helix DNA-binding domain"/>
    <property type="match status" value="1"/>
</dbReference>
<dbReference type="InterPro" id="IPR016032">
    <property type="entry name" value="Sig_transdc_resp-reg_C-effctor"/>
</dbReference>
<feature type="domain" description="HTH luxR-type" evidence="2">
    <location>
        <begin position="422"/>
        <end position="487"/>
    </location>
</feature>
<evidence type="ECO:0000313" key="5">
    <source>
        <dbReference type="Proteomes" id="UP001521209"/>
    </source>
</evidence>
<dbReference type="PRINTS" id="PR00038">
    <property type="entry name" value="HTHLUXR"/>
</dbReference>
<keyword evidence="5" id="KW-1185">Reference proteome</keyword>
<reference evidence="4 5" key="1">
    <citation type="submission" date="2022-01" db="EMBL/GenBank/DDBJ databases">
        <authorList>
            <person name="Won M."/>
            <person name="Kim S.-J."/>
            <person name="Kwon S.-W."/>
        </authorList>
    </citation>
    <scope>NUCLEOTIDE SEQUENCE [LARGE SCALE GENOMIC DNA]</scope>
    <source>
        <strain evidence="4 5">KCTC 23505</strain>
    </source>
</reference>
<proteinExistence type="predicted"/>
<name>A0ABS9DW26_9PROT</name>
<dbReference type="SMART" id="SM00421">
    <property type="entry name" value="HTH_LUXR"/>
    <property type="match status" value="1"/>
</dbReference>
<comment type="caution">
    <text evidence="4">The sequence shown here is derived from an EMBL/GenBank/DDBJ whole genome shotgun (WGS) entry which is preliminary data.</text>
</comment>
<gene>
    <name evidence="4" type="ORF">L2A60_09630</name>
</gene>
<dbReference type="SMART" id="SM00091">
    <property type="entry name" value="PAS"/>
    <property type="match status" value="3"/>
</dbReference>
<evidence type="ECO:0000259" key="2">
    <source>
        <dbReference type="PROSITE" id="PS50043"/>
    </source>
</evidence>
<dbReference type="Pfam" id="PF13188">
    <property type="entry name" value="PAS_8"/>
    <property type="match status" value="1"/>
</dbReference>
<dbReference type="InterPro" id="IPR000792">
    <property type="entry name" value="Tscrpt_reg_LuxR_C"/>
</dbReference>
<evidence type="ECO:0000259" key="3">
    <source>
        <dbReference type="PROSITE" id="PS50112"/>
    </source>
</evidence>
<dbReference type="PANTHER" id="PTHR43214">
    <property type="entry name" value="TWO-COMPONENT RESPONSE REGULATOR"/>
    <property type="match status" value="1"/>
</dbReference>
<keyword evidence="1" id="KW-0238">DNA-binding</keyword>
<dbReference type="EMBL" id="JAKGBZ010000015">
    <property type="protein sequence ID" value="MCF3946939.1"/>
    <property type="molecule type" value="Genomic_DNA"/>
</dbReference>
<dbReference type="RefSeq" id="WP_235704169.1">
    <property type="nucleotide sequence ID" value="NZ_JAKGBZ010000015.1"/>
</dbReference>
<dbReference type="Pfam" id="PF00196">
    <property type="entry name" value="GerE"/>
    <property type="match status" value="1"/>
</dbReference>
<sequence length="492" mass="54724">MSEPLPRQHAGLRHLRQIVAGVSDGVILIATDQTIIWANDRALALHGVETVEDLGVTVSEYRERFELRYRNNHRLAEGQYPMERVLAGEVFDEVVVEVAAADASDTTWTHRIRSLVLVDDDGLPDLLVLVIDDETERYNAEDRFERAFSANPAPALILCLDDLRHVRANRGFLEMTGYREEDVIGRSIYEIDVLEGSARRELAIERLQEGRTIPQMEAFLQLPTGGEKCVVVAGQPIEIGEARCMLFTFADLDGRRQAEAALAQSEERFEIAFRLAPVPTAIALRKGCRFLLVNDAFTRETGYEQQDVVDRDAAELPLWADSGAGAELERLLRKDGRVRGLDLRLRTKSGDTLDCLVSAEAVEIRDQSCVLLVAQNISDRNRTQVEVAHAIEAVMKDTTWFTGAVLEKLVRLRRPETASPAKTAGLAELPPRAREILGLVCQGQDDAAIATQLSLSRNTVRNHVASLYRKTGVSSRAKLIIWARERGVTGAD</sequence>
<dbReference type="PROSITE" id="PS50043">
    <property type="entry name" value="HTH_LUXR_2"/>
    <property type="match status" value="1"/>
</dbReference>
<dbReference type="NCBIfam" id="TIGR00229">
    <property type="entry name" value="sensory_box"/>
    <property type="match status" value="2"/>
</dbReference>
<dbReference type="Gene3D" id="3.30.450.20">
    <property type="entry name" value="PAS domain"/>
    <property type="match status" value="3"/>
</dbReference>
<dbReference type="InterPro" id="IPR036388">
    <property type="entry name" value="WH-like_DNA-bd_sf"/>
</dbReference>